<dbReference type="STRING" id="222891.NSE_0584"/>
<organism evidence="1 2">
    <name type="scientific">Ehrlichia sennetsu (strain ATCC VR-367 / Miyayama)</name>
    <name type="common">Neorickettsia sennetsu</name>
    <dbReference type="NCBI Taxonomy" id="222891"/>
    <lineage>
        <taxon>Bacteria</taxon>
        <taxon>Pseudomonadati</taxon>
        <taxon>Pseudomonadota</taxon>
        <taxon>Alphaproteobacteria</taxon>
        <taxon>Rickettsiales</taxon>
        <taxon>Anaplasmataceae</taxon>
        <taxon>Ehrlichia</taxon>
    </lineage>
</organism>
<reference evidence="1 2" key="1">
    <citation type="journal article" date="2006" name="PLoS Genet.">
        <title>Comparative genomics of emerging human ehrlichiosis agents.</title>
        <authorList>
            <person name="Dunning Hotopp J.C."/>
            <person name="Lin M."/>
            <person name="Madupu R."/>
            <person name="Crabtree J."/>
            <person name="Angiuoli S.V."/>
            <person name="Eisen J.A."/>
            <person name="Seshadri R."/>
            <person name="Ren Q."/>
            <person name="Wu M."/>
            <person name="Utterback T.R."/>
            <person name="Smith S."/>
            <person name="Lewis M."/>
            <person name="Khouri H."/>
            <person name="Zhang C."/>
            <person name="Niu H."/>
            <person name="Lin Q."/>
            <person name="Ohashi N."/>
            <person name="Zhi N."/>
            <person name="Nelson W."/>
            <person name="Brinkac L.M."/>
            <person name="Dodson R.J."/>
            <person name="Rosovitz M.J."/>
            <person name="Sundaram J."/>
            <person name="Daugherty S.C."/>
            <person name="Davidsen T."/>
            <person name="Durkin A.S."/>
            <person name="Gwinn M."/>
            <person name="Haft D.H."/>
            <person name="Selengut J.D."/>
            <person name="Sullivan S.A."/>
            <person name="Zafar N."/>
            <person name="Zhou L."/>
            <person name="Benahmed F."/>
            <person name="Forberger H."/>
            <person name="Halpin R."/>
            <person name="Mulligan S."/>
            <person name="Robinson J."/>
            <person name="White O."/>
            <person name="Rikihisa Y."/>
            <person name="Tettelin H."/>
        </authorList>
    </citation>
    <scope>NUCLEOTIDE SEQUENCE [LARGE SCALE GENOMIC DNA]</scope>
    <source>
        <strain evidence="2">ATCC VR-367 / Miyayama</strain>
    </source>
</reference>
<dbReference type="HOGENOM" id="CLU_3390436_0_0_5"/>
<proteinExistence type="predicted"/>
<evidence type="ECO:0000313" key="1">
    <source>
        <dbReference type="EMBL" id="ABD46276.1"/>
    </source>
</evidence>
<protein>
    <submittedName>
        <fullName evidence="1">Uncharacterized protein</fullName>
    </submittedName>
</protein>
<dbReference type="Proteomes" id="UP000001942">
    <property type="component" value="Chromosome"/>
</dbReference>
<name>Q2GDI2_EHRS3</name>
<evidence type="ECO:0000313" key="2">
    <source>
        <dbReference type="Proteomes" id="UP000001942"/>
    </source>
</evidence>
<dbReference type="KEGG" id="nse:NSE_0584"/>
<accession>Q2GDI2</accession>
<gene>
    <name evidence="1" type="ordered locus">NSE_0584</name>
</gene>
<sequence>MKIRWLHKSKTLPIHFSQANIPRRFFVDLIVE</sequence>
<dbReference type="EMBL" id="CP000237">
    <property type="protein sequence ID" value="ABD46276.1"/>
    <property type="molecule type" value="Genomic_DNA"/>
</dbReference>
<keyword evidence="2" id="KW-1185">Reference proteome</keyword>
<dbReference type="AlphaFoldDB" id="Q2GDI2"/>